<evidence type="ECO:0000313" key="2">
    <source>
        <dbReference type="Proteomes" id="UP000254741"/>
    </source>
</evidence>
<sequence length="178" mass="19306">MLKALPHGASTLAVLSRLMPGTCWAVQFQVLNRLPVTHPEPAWRKEYGDAVVSPEDAYRNNLRGVCVHQYDDGGLLSINAIALSGAVLQQTKRFLNDAEGKPDWPENDTACDALLEDSGFISTIVANAAGAPFSWTDSQNNRVATFYDVSGATCRPDSATGRTDYAAHPCWKTLLLTP</sequence>
<proteinExistence type="predicted"/>
<accession>A0A379TBH0</accession>
<gene>
    <name evidence="1" type="ORF">NCTC8297_02087</name>
</gene>
<dbReference type="Gene3D" id="2.180.10.10">
    <property type="entry name" value="RHS repeat-associated core"/>
    <property type="match status" value="1"/>
</dbReference>
<dbReference type="Proteomes" id="UP000254741">
    <property type="component" value="Unassembled WGS sequence"/>
</dbReference>
<evidence type="ECO:0000313" key="1">
    <source>
        <dbReference type="EMBL" id="SUG46849.1"/>
    </source>
</evidence>
<reference evidence="1 2" key="1">
    <citation type="submission" date="2018-06" db="EMBL/GenBank/DDBJ databases">
        <authorList>
            <consortium name="Pathogen Informatics"/>
            <person name="Doyle S."/>
        </authorList>
    </citation>
    <scope>NUCLEOTIDE SEQUENCE [LARGE SCALE GENOMIC DNA]</scope>
    <source>
        <strain evidence="1 2">NCTC8297</strain>
    </source>
</reference>
<dbReference type="AlphaFoldDB" id="A0A379TBH0"/>
<protein>
    <submittedName>
        <fullName evidence="1">Uncharacterized protein</fullName>
    </submittedName>
</protein>
<name>A0A379TBH0_SALER</name>
<organism evidence="1 2">
    <name type="scientific">Salmonella enterica subsp. arizonae</name>
    <dbReference type="NCBI Taxonomy" id="59203"/>
    <lineage>
        <taxon>Bacteria</taxon>
        <taxon>Pseudomonadati</taxon>
        <taxon>Pseudomonadota</taxon>
        <taxon>Gammaproteobacteria</taxon>
        <taxon>Enterobacterales</taxon>
        <taxon>Enterobacteriaceae</taxon>
        <taxon>Salmonella</taxon>
    </lineage>
</organism>
<dbReference type="EMBL" id="UGXG01000002">
    <property type="protein sequence ID" value="SUG46849.1"/>
    <property type="molecule type" value="Genomic_DNA"/>
</dbReference>